<sequence>MSTQEIQQWLLEQLGPSQDIVFQEVKTINNAAKIIYINSLCDEKKLQQTLLKPFYEMDEKEFDVYLESLANKKEEQQQEVILSHLMRGSVGLFVNSKIYLIELQQVFINNISESTVETVIQGPQNALTESIATNINLIRYRYPQPTLIAKETKIGRLSETKVTIMYDRNIAKKELIEDIEKDLAKVDVDTLQAAGQLHKKLSKKKRTLFPTMMITERPDRIAYNLAQGKVVILIDGTPFSLIAPAVFYDFMSSMEDVYQSFWISKFTVTLRYIGLFISLLLPAFYVGVTAFNPEFFRVQLALSIAGSRLGVPYPAFLEVFMMLLMMELLTEASVRLPKSIGSTATTVGGLILGQAAVEAGLVSNVMIIIVAAVAISNFVIPINAMMFAMRYVKYLILTLTIFFGMIGLIVGIIGLIGYLTNLRSYGQPYLKLFLIPDSSKKEVG</sequence>
<evidence type="ECO:0000256" key="5">
    <source>
        <dbReference type="SAM" id="Phobius"/>
    </source>
</evidence>
<comment type="similarity">
    <text evidence="2 4">Belongs to the GerABKA family.</text>
</comment>
<evidence type="ECO:0000313" key="6">
    <source>
        <dbReference type="EMBL" id="MBE4909119.1"/>
    </source>
</evidence>
<feature type="transmembrane region" description="Helical" evidence="5">
    <location>
        <begin position="272"/>
        <end position="291"/>
    </location>
</feature>
<dbReference type="EMBL" id="JADCLJ010000021">
    <property type="protein sequence ID" value="MBE4909119.1"/>
    <property type="molecule type" value="Genomic_DNA"/>
</dbReference>
<dbReference type="PIRSF" id="PIRSF005690">
    <property type="entry name" value="GerBA"/>
    <property type="match status" value="1"/>
</dbReference>
<evidence type="ECO:0000256" key="1">
    <source>
        <dbReference type="ARBA" id="ARBA00004141"/>
    </source>
</evidence>
<evidence type="ECO:0000313" key="7">
    <source>
        <dbReference type="Proteomes" id="UP001516662"/>
    </source>
</evidence>
<name>A0ABR9QLP4_9BACI</name>
<gene>
    <name evidence="6" type="ORF">IMZ08_13710</name>
</gene>
<comment type="subcellular location">
    <subcellularLocation>
        <location evidence="4">Cell membrane</location>
    </subcellularLocation>
    <subcellularLocation>
        <location evidence="1">Membrane</location>
        <topology evidence="1">Multi-pass membrane protein</topology>
    </subcellularLocation>
</comment>
<feature type="transmembrane region" description="Helical" evidence="5">
    <location>
        <begin position="394"/>
        <end position="419"/>
    </location>
</feature>
<accession>A0ABR9QLP4</accession>
<dbReference type="InterPro" id="IPR050768">
    <property type="entry name" value="UPF0353/GerABKA_families"/>
</dbReference>
<proteinExistence type="inferred from homology"/>
<keyword evidence="7" id="KW-1185">Reference proteome</keyword>
<dbReference type="Pfam" id="PF03323">
    <property type="entry name" value="GerA"/>
    <property type="match status" value="1"/>
</dbReference>
<dbReference type="InterPro" id="IPR004995">
    <property type="entry name" value="Spore_Ger"/>
</dbReference>
<dbReference type="PANTHER" id="PTHR22550:SF5">
    <property type="entry name" value="LEUCINE ZIPPER PROTEIN 4"/>
    <property type="match status" value="1"/>
</dbReference>
<comment type="caution">
    <text evidence="6">The sequence shown here is derived from an EMBL/GenBank/DDBJ whole genome shotgun (WGS) entry which is preliminary data.</text>
</comment>
<dbReference type="Proteomes" id="UP001516662">
    <property type="component" value="Unassembled WGS sequence"/>
</dbReference>
<dbReference type="RefSeq" id="WP_193537439.1">
    <property type="nucleotide sequence ID" value="NZ_JADCLJ010000021.1"/>
</dbReference>
<dbReference type="PANTHER" id="PTHR22550">
    <property type="entry name" value="SPORE GERMINATION PROTEIN"/>
    <property type="match status" value="1"/>
</dbReference>
<feature type="transmembrane region" description="Helical" evidence="5">
    <location>
        <begin position="361"/>
        <end position="382"/>
    </location>
</feature>
<feature type="transmembrane region" description="Helical" evidence="5">
    <location>
        <begin position="311"/>
        <end position="329"/>
    </location>
</feature>
<evidence type="ECO:0000256" key="2">
    <source>
        <dbReference type="ARBA" id="ARBA00005278"/>
    </source>
</evidence>
<keyword evidence="5" id="KW-1133">Transmembrane helix</keyword>
<protein>
    <submittedName>
        <fullName evidence="6">Spore germination protein</fullName>
    </submittedName>
</protein>
<evidence type="ECO:0000256" key="3">
    <source>
        <dbReference type="ARBA" id="ARBA00023136"/>
    </source>
</evidence>
<evidence type="ECO:0000256" key="4">
    <source>
        <dbReference type="PIRNR" id="PIRNR005690"/>
    </source>
</evidence>
<keyword evidence="3 4" id="KW-0472">Membrane</keyword>
<organism evidence="6 7">
    <name type="scientific">Litchfieldia luteola</name>
    <dbReference type="NCBI Taxonomy" id="682179"/>
    <lineage>
        <taxon>Bacteria</taxon>
        <taxon>Bacillati</taxon>
        <taxon>Bacillota</taxon>
        <taxon>Bacilli</taxon>
        <taxon>Bacillales</taxon>
        <taxon>Bacillaceae</taxon>
        <taxon>Litchfieldia</taxon>
    </lineage>
</organism>
<keyword evidence="5" id="KW-0812">Transmembrane</keyword>
<reference evidence="6 7" key="1">
    <citation type="submission" date="2020-10" db="EMBL/GenBank/DDBJ databases">
        <title>Bacillus sp. HD4P25, an endophyte from a halophyte.</title>
        <authorList>
            <person name="Sun J.-Q."/>
        </authorList>
    </citation>
    <scope>NUCLEOTIDE SEQUENCE [LARGE SCALE GENOMIC DNA]</scope>
    <source>
        <strain evidence="6 7">YIM 93174</strain>
    </source>
</reference>
<feature type="transmembrane region" description="Helical" evidence="5">
    <location>
        <begin position="230"/>
        <end position="251"/>
    </location>
</feature>